<reference evidence="2" key="1">
    <citation type="submission" date="2016-03" db="EMBL/GenBank/DDBJ databases">
        <authorList>
            <person name="Devillers Hugo."/>
        </authorList>
    </citation>
    <scope>NUCLEOTIDE SEQUENCE [LARGE SCALE GENOMIC DNA]</scope>
</reference>
<dbReference type="InterPro" id="IPR008732">
    <property type="entry name" value="Pet122"/>
</dbReference>
<dbReference type="Proteomes" id="UP000191144">
    <property type="component" value="Chromosome C"/>
</dbReference>
<evidence type="ECO:0000313" key="1">
    <source>
        <dbReference type="EMBL" id="SCU83723.1"/>
    </source>
</evidence>
<dbReference type="Pfam" id="PF05476">
    <property type="entry name" value="PET122"/>
    <property type="match status" value="1"/>
</dbReference>
<keyword evidence="2" id="KW-1185">Reference proteome</keyword>
<accession>A0A1G4J229</accession>
<dbReference type="GO" id="GO:0003743">
    <property type="term" value="F:translation initiation factor activity"/>
    <property type="evidence" value="ECO:0007669"/>
    <property type="project" value="InterPro"/>
</dbReference>
<gene>
    <name evidence="1" type="ORF">LAME_0C06304G</name>
</gene>
<dbReference type="AlphaFoldDB" id="A0A1G4J229"/>
<name>A0A1G4J229_9SACH</name>
<organism evidence="1 2">
    <name type="scientific">Lachancea meyersii CBS 8951</name>
    <dbReference type="NCBI Taxonomy" id="1266667"/>
    <lineage>
        <taxon>Eukaryota</taxon>
        <taxon>Fungi</taxon>
        <taxon>Dikarya</taxon>
        <taxon>Ascomycota</taxon>
        <taxon>Saccharomycotina</taxon>
        <taxon>Saccharomycetes</taxon>
        <taxon>Saccharomycetales</taxon>
        <taxon>Saccharomycetaceae</taxon>
        <taxon>Lachancea</taxon>
    </lineage>
</organism>
<proteinExistence type="predicted"/>
<dbReference type="GO" id="GO:0070131">
    <property type="term" value="P:positive regulation of mitochondrial translation"/>
    <property type="evidence" value="ECO:0007669"/>
    <property type="project" value="InterPro"/>
</dbReference>
<protein>
    <submittedName>
        <fullName evidence="1">LAME_0C06304g1_1</fullName>
    </submittedName>
</protein>
<evidence type="ECO:0000313" key="2">
    <source>
        <dbReference type="Proteomes" id="UP000191144"/>
    </source>
</evidence>
<dbReference type="OrthoDB" id="4031898at2759"/>
<dbReference type="EMBL" id="LT598479">
    <property type="protein sequence ID" value="SCU83723.1"/>
    <property type="molecule type" value="Genomic_DNA"/>
</dbReference>
<sequence>MRYTYALRNGARMTSLDSDVRQKLIAQCLNLEFDKLLKTVKSLPLDILDESFLHLFLAKSVQHAHTTSIDFLWYRFVMGRKVLAVRPSLLCAIGTVALNDNKPFLPAQLCAHFDFFYGREPGLEELRNELLRIKVESFAKTTKRSTSFREKWKVFLQDIDSVVSPAYELRVRDFPHLTQALRHAEPELLEQLLFSENKIAIKNDCTLPLLLNMTLMQDGLDPDFKIRMFCGFRDSHRTLDYNDSISILLHTLKGDLYRSSKLMQYLTKHHLTIPPLGARCFLATTNMK</sequence>
<dbReference type="GO" id="GO:0005743">
    <property type="term" value="C:mitochondrial inner membrane"/>
    <property type="evidence" value="ECO:0007669"/>
    <property type="project" value="InterPro"/>
</dbReference>